<comment type="caution">
    <text evidence="2">The sequence shown here is derived from an EMBL/GenBank/DDBJ whole genome shotgun (WGS) entry which is preliminary data.</text>
</comment>
<keyword evidence="1" id="KW-0472">Membrane</keyword>
<feature type="transmembrane region" description="Helical" evidence="1">
    <location>
        <begin position="32"/>
        <end position="50"/>
    </location>
</feature>
<organism evidence="2 3">
    <name type="scientific">Candidatus Daviesbacteria bacterium RIFCSPLOWO2_01_FULL_40_24</name>
    <dbReference type="NCBI Taxonomy" id="1797787"/>
    <lineage>
        <taxon>Bacteria</taxon>
        <taxon>Candidatus Daviesiibacteriota</taxon>
    </lineage>
</organism>
<feature type="transmembrane region" description="Helical" evidence="1">
    <location>
        <begin position="120"/>
        <end position="145"/>
    </location>
</feature>
<reference evidence="2 3" key="1">
    <citation type="journal article" date="2016" name="Nat. Commun.">
        <title>Thousands of microbial genomes shed light on interconnected biogeochemical processes in an aquifer system.</title>
        <authorList>
            <person name="Anantharaman K."/>
            <person name="Brown C.T."/>
            <person name="Hug L.A."/>
            <person name="Sharon I."/>
            <person name="Castelle C.J."/>
            <person name="Probst A.J."/>
            <person name="Thomas B.C."/>
            <person name="Singh A."/>
            <person name="Wilkins M.J."/>
            <person name="Karaoz U."/>
            <person name="Brodie E.L."/>
            <person name="Williams K.H."/>
            <person name="Hubbard S.S."/>
            <person name="Banfield J.F."/>
        </authorList>
    </citation>
    <scope>NUCLEOTIDE SEQUENCE [LARGE SCALE GENOMIC DNA]</scope>
</reference>
<dbReference type="EMBL" id="MFDO01000021">
    <property type="protein sequence ID" value="OGE65279.1"/>
    <property type="molecule type" value="Genomic_DNA"/>
</dbReference>
<feature type="transmembrane region" description="Helical" evidence="1">
    <location>
        <begin position="165"/>
        <end position="181"/>
    </location>
</feature>
<evidence type="ECO:0008006" key="4">
    <source>
        <dbReference type="Google" id="ProtNLM"/>
    </source>
</evidence>
<dbReference type="PANTHER" id="PTHR37422">
    <property type="entry name" value="TEICHURONIC ACID BIOSYNTHESIS PROTEIN TUAE"/>
    <property type="match status" value="1"/>
</dbReference>
<gene>
    <name evidence="2" type="ORF">A3B49_02520</name>
</gene>
<feature type="transmembrane region" description="Helical" evidence="1">
    <location>
        <begin position="230"/>
        <end position="249"/>
    </location>
</feature>
<feature type="transmembrane region" description="Helical" evidence="1">
    <location>
        <begin position="188"/>
        <end position="204"/>
    </location>
</feature>
<accession>A0A1F5MIX5</accession>
<dbReference type="Proteomes" id="UP000178017">
    <property type="component" value="Unassembled WGS sequence"/>
</dbReference>
<protein>
    <recommendedName>
        <fullName evidence="4">O-antigen polymerase</fullName>
    </recommendedName>
</protein>
<dbReference type="AlphaFoldDB" id="A0A1F5MIX5"/>
<proteinExistence type="predicted"/>
<evidence type="ECO:0000313" key="2">
    <source>
        <dbReference type="EMBL" id="OGE65279.1"/>
    </source>
</evidence>
<feature type="transmembrane region" description="Helical" evidence="1">
    <location>
        <begin position="5"/>
        <end position="26"/>
    </location>
</feature>
<feature type="transmembrane region" description="Helical" evidence="1">
    <location>
        <begin position="365"/>
        <end position="387"/>
    </location>
</feature>
<dbReference type="InterPro" id="IPR051533">
    <property type="entry name" value="WaaL-like"/>
</dbReference>
<evidence type="ECO:0000256" key="1">
    <source>
        <dbReference type="SAM" id="Phobius"/>
    </source>
</evidence>
<evidence type="ECO:0000313" key="3">
    <source>
        <dbReference type="Proteomes" id="UP000178017"/>
    </source>
</evidence>
<keyword evidence="1" id="KW-0812">Transmembrane</keyword>
<name>A0A1F5MIX5_9BACT</name>
<sequence length="397" mass="45243">MRHWVIFKLTLLLIIFITPLLTPNWGFSYENIKVLGFVILVSVIVLEYALNKKRPQLRWSRVSAISLLFLLSLSLSSILGVKPPSSIMGEAPYYQGLIFYIYLFVFSLLVGISGISIRQWVVVLSLSSLLVSVFSIKDYLLLHLFQIYTPTYADRVVSTFGQPNFYAGFILLTLPLTSYLFKSPRNFIRLLGYLSLILGSLAIIASESRVTSGLLLIFLLTWLIIRAPKIVGLTLAFFLGFISATYFWINLSTQGWDQTWLIRNAPERRLLFMPTLLEVSKKSLLVGYGLENIGVAYQRHFQEMNFNTLNDPLAHALKNLQVDRSHSYLLDILLFSGILGLVSYLGLVVILIFKTKSQLPLLSSLMIYLIWTQLHNQSVVHLIYFWWLVGVVSQEAT</sequence>
<feature type="transmembrane region" description="Helical" evidence="1">
    <location>
        <begin position="93"/>
        <end position="113"/>
    </location>
</feature>
<feature type="transmembrane region" description="Helical" evidence="1">
    <location>
        <begin position="332"/>
        <end position="353"/>
    </location>
</feature>
<keyword evidence="1" id="KW-1133">Transmembrane helix</keyword>
<feature type="transmembrane region" description="Helical" evidence="1">
    <location>
        <begin position="62"/>
        <end position="81"/>
    </location>
</feature>
<dbReference type="PANTHER" id="PTHR37422:SF13">
    <property type="entry name" value="LIPOPOLYSACCHARIDE BIOSYNTHESIS PROTEIN PA4999-RELATED"/>
    <property type="match status" value="1"/>
</dbReference>